<organism evidence="3 4">
    <name type="scientific">Lingula anatina</name>
    <name type="common">Brachiopod</name>
    <name type="synonym">Lingula unguis</name>
    <dbReference type="NCBI Taxonomy" id="7574"/>
    <lineage>
        <taxon>Eukaryota</taxon>
        <taxon>Metazoa</taxon>
        <taxon>Spiralia</taxon>
        <taxon>Lophotrochozoa</taxon>
        <taxon>Brachiopoda</taxon>
        <taxon>Linguliformea</taxon>
        <taxon>Lingulata</taxon>
        <taxon>Lingulida</taxon>
        <taxon>Linguloidea</taxon>
        <taxon>Lingulidae</taxon>
        <taxon>Lingula</taxon>
    </lineage>
</organism>
<keyword evidence="3" id="KW-1185">Reference proteome</keyword>
<reference evidence="4" key="1">
    <citation type="submission" date="2025-08" db="UniProtKB">
        <authorList>
            <consortium name="RefSeq"/>
        </authorList>
    </citation>
    <scope>IDENTIFICATION</scope>
    <source>
        <tissue evidence="4">Gonads</tissue>
    </source>
</reference>
<dbReference type="GeneID" id="106180141"/>
<dbReference type="Proteomes" id="UP000085678">
    <property type="component" value="Unplaced"/>
</dbReference>
<dbReference type="InParanoid" id="A0A1S3KA36"/>
<proteinExistence type="predicted"/>
<dbReference type="AlphaFoldDB" id="A0A1S3KA36"/>
<name>A0A1S3KA36_LINAN</name>
<evidence type="ECO:0000313" key="3">
    <source>
        <dbReference type="Proteomes" id="UP000085678"/>
    </source>
</evidence>
<protein>
    <submittedName>
        <fullName evidence="4">Uncharacterized protein LOC106180141</fullName>
    </submittedName>
</protein>
<keyword evidence="2" id="KW-0812">Transmembrane</keyword>
<keyword evidence="2" id="KW-0472">Membrane</keyword>
<dbReference type="KEGG" id="lak:106180141"/>
<evidence type="ECO:0000256" key="2">
    <source>
        <dbReference type="SAM" id="Phobius"/>
    </source>
</evidence>
<evidence type="ECO:0000256" key="1">
    <source>
        <dbReference type="SAM" id="MobiDB-lite"/>
    </source>
</evidence>
<gene>
    <name evidence="4" type="primary">LOC106180141</name>
</gene>
<feature type="compositionally biased region" description="Polar residues" evidence="1">
    <location>
        <begin position="96"/>
        <end position="105"/>
    </location>
</feature>
<evidence type="ECO:0000313" key="4">
    <source>
        <dbReference type="RefSeq" id="XP_013419490.1"/>
    </source>
</evidence>
<keyword evidence="2" id="KW-1133">Transmembrane helix</keyword>
<accession>A0A1S3KA36</accession>
<feature type="region of interest" description="Disordered" evidence="1">
    <location>
        <begin position="72"/>
        <end position="130"/>
    </location>
</feature>
<feature type="transmembrane region" description="Helical" evidence="2">
    <location>
        <begin position="37"/>
        <end position="61"/>
    </location>
</feature>
<feature type="region of interest" description="Disordered" evidence="1">
    <location>
        <begin position="191"/>
        <end position="224"/>
    </location>
</feature>
<sequence length="224" mass="25736">MTESSTIAPSSTTTAIKVVPYQPEHKLTPKEVAFKNAGWLIGIAFASAVVIFFLAITLIYFRRRHIEKRQTRRQQQLSQRFEKFDNIPDTNDDQDMSPSGNTDSRSMPIKLTGQRRKYQADDETLQLKPQRGNQYESVALHAFNNQAFLEDLEMPNVQIQPRRVSVSDMPQSSTPPAMKVHFEDTIFEKGEWRRSEGAFQNKRPSVKKSNSPKSDFDWLNPNSD</sequence>
<dbReference type="RefSeq" id="XP_013419490.1">
    <property type="nucleotide sequence ID" value="XM_013564036.2"/>
</dbReference>